<reference evidence="1 2" key="1">
    <citation type="submission" date="2007-08" db="EMBL/GenBank/DDBJ databases">
        <authorList>
            <person name="Fulton L."/>
            <person name="Clifton S."/>
            <person name="Fulton B."/>
            <person name="Xu J."/>
            <person name="Minx P."/>
            <person name="Pepin K.H."/>
            <person name="Johnson M."/>
            <person name="Thiruvilangam P."/>
            <person name="Bhonagiri V."/>
            <person name="Nash W.E."/>
            <person name="Mardis E.R."/>
            <person name="Wilson R.K."/>
        </authorList>
    </citation>
    <scope>NUCLEOTIDE SEQUENCE [LARGE SCALE GENOMIC DNA]</scope>
    <source>
        <strain evidence="2">ATCC BAA-613 / DSM 15670 / CCUG 46953 / JCM 12243 / WAL 16351</strain>
    </source>
</reference>
<evidence type="ECO:0000313" key="1">
    <source>
        <dbReference type="EMBL" id="EDP15998.1"/>
    </source>
</evidence>
<protein>
    <submittedName>
        <fullName evidence="1">Uncharacterized protein</fullName>
    </submittedName>
</protein>
<dbReference type="AlphaFoldDB" id="A8RUZ8"/>
<gene>
    <name evidence="1" type="ORF">CLOBOL_04169</name>
</gene>
<reference evidence="1 2" key="2">
    <citation type="submission" date="2007-09" db="EMBL/GenBank/DDBJ databases">
        <title>Draft genome sequence of Clostridium bolteae (ATCC BAA-613).</title>
        <authorList>
            <person name="Sudarsanam P."/>
            <person name="Ley R."/>
            <person name="Guruge J."/>
            <person name="Turnbaugh P.J."/>
            <person name="Mahowald M."/>
            <person name="Liep D."/>
            <person name="Gordon J."/>
        </authorList>
    </citation>
    <scope>NUCLEOTIDE SEQUENCE [LARGE SCALE GENOMIC DNA]</scope>
    <source>
        <strain evidence="2">ATCC BAA-613 / DSM 15670 / CCUG 46953 / JCM 12243 / WAL 16351</strain>
    </source>
</reference>
<sequence>MESYQRTWIRHWNHTYMEGLTFTSALFCFQGKYVRVSFSMGKSTL</sequence>
<evidence type="ECO:0000313" key="2">
    <source>
        <dbReference type="Proteomes" id="UP000005396"/>
    </source>
</evidence>
<organism evidence="1 2">
    <name type="scientific">Enterocloster bolteae (strain ATCC BAA-613 / DSM 15670 / CCUG 46953 / JCM 12243 / WAL 16351)</name>
    <name type="common">Clostridium bolteae</name>
    <dbReference type="NCBI Taxonomy" id="411902"/>
    <lineage>
        <taxon>Bacteria</taxon>
        <taxon>Bacillati</taxon>
        <taxon>Bacillota</taxon>
        <taxon>Clostridia</taxon>
        <taxon>Lachnospirales</taxon>
        <taxon>Lachnospiraceae</taxon>
        <taxon>Enterocloster</taxon>
    </lineage>
</organism>
<comment type="caution">
    <text evidence="1">The sequence shown here is derived from an EMBL/GenBank/DDBJ whole genome shotgun (WGS) entry which is preliminary data.</text>
</comment>
<dbReference type="EMBL" id="ABCC02000033">
    <property type="protein sequence ID" value="EDP15998.1"/>
    <property type="molecule type" value="Genomic_DNA"/>
</dbReference>
<dbReference type="PaxDb" id="411902-CLOBOL_04169"/>
<dbReference type="Proteomes" id="UP000005396">
    <property type="component" value="Unassembled WGS sequence"/>
</dbReference>
<dbReference type="HOGENOM" id="CLU_3198012_0_0_9"/>
<name>A8RUZ8_ENTBW</name>
<proteinExistence type="predicted"/>
<accession>A8RUZ8</accession>